<protein>
    <submittedName>
        <fullName evidence="1">HNH endonuclease</fullName>
    </submittedName>
</protein>
<dbReference type="Proteomes" id="UP000230925">
    <property type="component" value="Segment"/>
</dbReference>
<keyword evidence="1" id="KW-0255">Endonuclease</keyword>
<keyword evidence="1" id="KW-0540">Nuclease</keyword>
<name>A0A160DH36_9CAUD</name>
<dbReference type="EMBL" id="KU998254">
    <property type="protein sequence ID" value="ANA87466.1"/>
    <property type="molecule type" value="Genomic_DNA"/>
</dbReference>
<evidence type="ECO:0000313" key="2">
    <source>
        <dbReference type="Proteomes" id="UP000230925"/>
    </source>
</evidence>
<evidence type="ECO:0000313" key="1">
    <source>
        <dbReference type="EMBL" id="ANA87466.1"/>
    </source>
</evidence>
<accession>A0A160DH36</accession>
<sequence>MGDFEGEIGAKTCSKCGKTKSLTAFNRRKVSKDGYRGQCKACEHEYYRNYNLNQRDISHLLSEKEEKTTKKTAKCSKCSETKPISQFPVENRGHKGYRNFCKQCQRKYWQEYSAQFEEID</sequence>
<proteinExistence type="predicted"/>
<dbReference type="GO" id="GO:0004519">
    <property type="term" value="F:endonuclease activity"/>
    <property type="evidence" value="ECO:0007669"/>
    <property type="project" value="UniProtKB-KW"/>
</dbReference>
<gene>
    <name evidence="1" type="primary">3</name>
    <name evidence="1" type="ORF">PBI_KAMPE_3</name>
</gene>
<organism evidence="1 2">
    <name type="scientific">Gordonia phage Kampe</name>
    <dbReference type="NCBI Taxonomy" id="1838069"/>
    <lineage>
        <taxon>Viruses</taxon>
        <taxon>Duplodnaviria</taxon>
        <taxon>Heunggongvirae</taxon>
        <taxon>Uroviricota</taxon>
        <taxon>Caudoviricetes</taxon>
        <taxon>Orchidvirus</taxon>
        <taxon>Orchidvirus orchid</taxon>
    </lineage>
</organism>
<keyword evidence="1" id="KW-0378">Hydrolase</keyword>
<reference evidence="1 2" key="1">
    <citation type="submission" date="2016-03" db="EMBL/GenBank/DDBJ databases">
        <authorList>
            <person name="Montgomery M.T."/>
            <person name="Guerrero C.A."/>
            <person name="Mavrich T.N."/>
            <person name="Pope W.H."/>
            <person name="Garlena R.A."/>
            <person name="Russell D.A."/>
            <person name="Jacobs-Sera D."/>
            <person name="Hendrix R.W."/>
            <person name="Hatfull G.F."/>
        </authorList>
    </citation>
    <scope>NUCLEOTIDE SEQUENCE [LARGE SCALE GENOMIC DNA]</scope>
</reference>